<dbReference type="PANTHER" id="PTHR36427:SF3">
    <property type="entry name" value="LARGE RIBOSOMAL SUBUNIT PROTEIN UL1M"/>
    <property type="match status" value="1"/>
</dbReference>
<dbReference type="InterPro" id="IPR023674">
    <property type="entry name" value="Ribosomal_uL1-like"/>
</dbReference>
<keyword evidence="2" id="KW-0678">Repressor</keyword>
<evidence type="ECO:0000256" key="4">
    <source>
        <dbReference type="ARBA" id="ARBA00022980"/>
    </source>
</evidence>
<dbReference type="Proteomes" id="UP000230399">
    <property type="component" value="Unassembled WGS sequence"/>
</dbReference>
<accession>A0A2M7BDQ3</accession>
<dbReference type="AlphaFoldDB" id="A0A2M7BDQ3"/>
<evidence type="ECO:0000313" key="9">
    <source>
        <dbReference type="Proteomes" id="UP000230399"/>
    </source>
</evidence>
<dbReference type="GO" id="GO:0005840">
    <property type="term" value="C:ribosome"/>
    <property type="evidence" value="ECO:0007669"/>
    <property type="project" value="UniProtKB-KW"/>
</dbReference>
<evidence type="ECO:0000256" key="2">
    <source>
        <dbReference type="ARBA" id="ARBA00022491"/>
    </source>
</evidence>
<dbReference type="GO" id="GO:1990904">
    <property type="term" value="C:ribonucleoprotein complex"/>
    <property type="evidence" value="ECO:0007669"/>
    <property type="project" value="UniProtKB-KW"/>
</dbReference>
<dbReference type="GO" id="GO:0006417">
    <property type="term" value="P:regulation of translation"/>
    <property type="evidence" value="ECO:0007669"/>
    <property type="project" value="UniProtKB-KW"/>
</dbReference>
<dbReference type="PANTHER" id="PTHR36427">
    <property type="entry name" value="54S RIBOSOMAL PROTEIN L1, MITOCHONDRIAL"/>
    <property type="match status" value="1"/>
</dbReference>
<organism evidence="8 9">
    <name type="scientific">Candidatus Shapirobacteria bacterium CG03_land_8_20_14_0_80_40_19</name>
    <dbReference type="NCBI Taxonomy" id="1974880"/>
    <lineage>
        <taxon>Bacteria</taxon>
        <taxon>Candidatus Shapironibacteriota</taxon>
    </lineage>
</organism>
<name>A0A2M7BDQ3_9BACT</name>
<keyword evidence="4 6" id="KW-0689">Ribosomal protein</keyword>
<dbReference type="InterPro" id="IPR028364">
    <property type="entry name" value="Ribosomal_uL1/biogenesis"/>
</dbReference>
<dbReference type="EMBL" id="PEVD01000029">
    <property type="protein sequence ID" value="PIV01235.1"/>
    <property type="molecule type" value="Genomic_DNA"/>
</dbReference>
<keyword evidence="5 6" id="KW-0687">Ribonucleoprotein</keyword>
<evidence type="ECO:0000256" key="5">
    <source>
        <dbReference type="ARBA" id="ARBA00023274"/>
    </source>
</evidence>
<dbReference type="Gene3D" id="3.40.50.790">
    <property type="match status" value="2"/>
</dbReference>
<gene>
    <name evidence="8" type="ORF">COS55_02230</name>
</gene>
<dbReference type="Gene3D" id="3.30.190.20">
    <property type="match status" value="2"/>
</dbReference>
<evidence type="ECO:0000256" key="6">
    <source>
        <dbReference type="RuleBase" id="RU000659"/>
    </source>
</evidence>
<feature type="region of interest" description="Disordered" evidence="7">
    <location>
        <begin position="1"/>
        <end position="26"/>
    </location>
</feature>
<keyword evidence="3" id="KW-0810">Translation regulation</keyword>
<evidence type="ECO:0000256" key="7">
    <source>
        <dbReference type="SAM" id="MobiDB-lite"/>
    </source>
</evidence>
<dbReference type="PROSITE" id="PS01199">
    <property type="entry name" value="RIBOSOMAL_L1"/>
    <property type="match status" value="1"/>
</dbReference>
<feature type="region of interest" description="Disordered" evidence="7">
    <location>
        <begin position="42"/>
        <end position="66"/>
    </location>
</feature>
<protein>
    <recommendedName>
        <fullName evidence="6">Ribosomal protein</fullName>
    </recommendedName>
</protein>
<dbReference type="Pfam" id="PF00687">
    <property type="entry name" value="Ribosomal_L1"/>
    <property type="match status" value="1"/>
</dbReference>
<comment type="similarity">
    <text evidence="1 6">Belongs to the universal ribosomal protein uL1 family.</text>
</comment>
<proteinExistence type="inferred from homology"/>
<sequence length="255" mass="27872">MPKTKKEKPEKKVKSSGKGEKVADMTEGTVIINEEELAKELAKEVKAPASPKTASRGGQKVRGKKYQAVKNQIKQNTILKPADAFELLKKITAESKFNQTVEVHLNVLTKGLSGEVNLPHYKGKERKIAVFNDSLAAEIKSGKISFDVLLATPADMPKILPLAKILGPKGLMPNPKNGTISPDPKKAMEKFSGGALFFKTEKDFPLIHVAIGKIKQPNEELMANFETFIKAVNPKNITKAVVKSTMSPAIKITFL</sequence>
<evidence type="ECO:0000313" key="8">
    <source>
        <dbReference type="EMBL" id="PIV01235.1"/>
    </source>
</evidence>
<dbReference type="CDD" id="cd00403">
    <property type="entry name" value="Ribosomal_L1"/>
    <property type="match status" value="1"/>
</dbReference>
<dbReference type="InterPro" id="IPR023673">
    <property type="entry name" value="Ribosomal_uL1_CS"/>
</dbReference>
<dbReference type="InterPro" id="IPR016095">
    <property type="entry name" value="Ribosomal_uL1_3-a/b-sand"/>
</dbReference>
<evidence type="ECO:0000256" key="3">
    <source>
        <dbReference type="ARBA" id="ARBA00022845"/>
    </source>
</evidence>
<comment type="caution">
    <text evidence="8">The sequence shown here is derived from an EMBL/GenBank/DDBJ whole genome shotgun (WGS) entry which is preliminary data.</text>
</comment>
<reference evidence="9" key="1">
    <citation type="submission" date="2017-09" db="EMBL/GenBank/DDBJ databases">
        <title>Depth-based differentiation of microbial function through sediment-hosted aquifers and enrichment of novel symbionts in the deep terrestrial subsurface.</title>
        <authorList>
            <person name="Probst A.J."/>
            <person name="Ladd B."/>
            <person name="Jarett J.K."/>
            <person name="Geller-Mcgrath D.E."/>
            <person name="Sieber C.M.K."/>
            <person name="Emerson J.B."/>
            <person name="Anantharaman K."/>
            <person name="Thomas B.C."/>
            <person name="Malmstrom R."/>
            <person name="Stieglmeier M."/>
            <person name="Klingl A."/>
            <person name="Woyke T."/>
            <person name="Ryan C.M."/>
            <person name="Banfield J.F."/>
        </authorList>
    </citation>
    <scope>NUCLEOTIDE SEQUENCE [LARGE SCALE GENOMIC DNA]</scope>
</reference>
<feature type="compositionally biased region" description="Basic and acidic residues" evidence="7">
    <location>
        <begin position="7"/>
        <end position="24"/>
    </location>
</feature>
<evidence type="ECO:0000256" key="1">
    <source>
        <dbReference type="ARBA" id="ARBA00010531"/>
    </source>
</evidence>
<dbReference type="SUPFAM" id="SSF56808">
    <property type="entry name" value="Ribosomal protein L1"/>
    <property type="match status" value="1"/>
</dbReference>